<dbReference type="Gene3D" id="2.20.28.10">
    <property type="match status" value="1"/>
</dbReference>
<keyword evidence="6" id="KW-0408">Iron</keyword>
<accession>A0A9D2DX70</accession>
<keyword evidence="3" id="KW-0479">Metal-binding</keyword>
<dbReference type="SUPFAM" id="SSF50475">
    <property type="entry name" value="FMN-binding split barrel"/>
    <property type="match status" value="1"/>
</dbReference>
<evidence type="ECO:0000313" key="8">
    <source>
        <dbReference type="EMBL" id="HIZ24684.1"/>
    </source>
</evidence>
<keyword evidence="2" id="KW-0813">Transport</keyword>
<gene>
    <name evidence="8" type="ORF">H9812_04320</name>
</gene>
<evidence type="ECO:0000256" key="5">
    <source>
        <dbReference type="ARBA" id="ARBA00023002"/>
    </source>
</evidence>
<dbReference type="GO" id="GO:0005506">
    <property type="term" value="F:iron ion binding"/>
    <property type="evidence" value="ECO:0007669"/>
    <property type="project" value="InterPro"/>
</dbReference>
<reference evidence="8" key="1">
    <citation type="journal article" date="2021" name="PeerJ">
        <title>Extensive microbial diversity within the chicken gut microbiome revealed by metagenomics and culture.</title>
        <authorList>
            <person name="Gilroy R."/>
            <person name="Ravi A."/>
            <person name="Getino M."/>
            <person name="Pursley I."/>
            <person name="Horton D.L."/>
            <person name="Alikhan N.F."/>
            <person name="Baker D."/>
            <person name="Gharbi K."/>
            <person name="Hall N."/>
            <person name="Watson M."/>
            <person name="Adriaenssens E.M."/>
            <person name="Foster-Nyarko E."/>
            <person name="Jarju S."/>
            <person name="Secka A."/>
            <person name="Antonio M."/>
            <person name="Oren A."/>
            <person name="Chaudhuri R.R."/>
            <person name="La Ragione R."/>
            <person name="Hildebrand F."/>
            <person name="Pallen M.J."/>
        </authorList>
    </citation>
    <scope>NUCLEOTIDE SEQUENCE</scope>
    <source>
        <strain evidence="8">CHK33-5263</strain>
    </source>
</reference>
<organism evidence="8 9">
    <name type="scientific">Candidatus Gallimonas intestinigallinarum</name>
    <dbReference type="NCBI Taxonomy" id="2838604"/>
    <lineage>
        <taxon>Bacteria</taxon>
        <taxon>Bacillati</taxon>
        <taxon>Bacillota</taxon>
        <taxon>Clostridia</taxon>
        <taxon>Candidatus Gallimonas</taxon>
    </lineage>
</organism>
<dbReference type="GO" id="GO:0010181">
    <property type="term" value="F:FMN binding"/>
    <property type="evidence" value="ECO:0007669"/>
    <property type="project" value="InterPro"/>
</dbReference>
<dbReference type="Gene3D" id="2.30.110.10">
    <property type="entry name" value="Electron Transport, Fmn-binding Protein, Chain A"/>
    <property type="match status" value="1"/>
</dbReference>
<dbReference type="InterPro" id="IPR002563">
    <property type="entry name" value="Flavin_Rdtase-like_dom"/>
</dbReference>
<dbReference type="Pfam" id="PF01613">
    <property type="entry name" value="Flavin_Reduct"/>
    <property type="match status" value="1"/>
</dbReference>
<dbReference type="SUPFAM" id="SSF57802">
    <property type="entry name" value="Rubredoxin-like"/>
    <property type="match status" value="1"/>
</dbReference>
<evidence type="ECO:0000256" key="3">
    <source>
        <dbReference type="ARBA" id="ARBA00022723"/>
    </source>
</evidence>
<name>A0A9D2DX70_9FIRM</name>
<keyword evidence="4" id="KW-0249">Electron transport</keyword>
<evidence type="ECO:0000256" key="4">
    <source>
        <dbReference type="ARBA" id="ARBA00022982"/>
    </source>
</evidence>
<proteinExistence type="predicted"/>
<dbReference type="Pfam" id="PF21349">
    <property type="entry name" value="RUBY_RBDX"/>
    <property type="match status" value="1"/>
</dbReference>
<dbReference type="InterPro" id="IPR024934">
    <property type="entry name" value="Rubredoxin-like_dom"/>
</dbReference>
<protein>
    <submittedName>
        <fullName evidence="8">Flavin reductase</fullName>
    </submittedName>
</protein>
<evidence type="ECO:0000313" key="9">
    <source>
        <dbReference type="Proteomes" id="UP000824044"/>
    </source>
</evidence>
<dbReference type="EMBL" id="DXBS01000085">
    <property type="protein sequence ID" value="HIZ24684.1"/>
    <property type="molecule type" value="Genomic_DNA"/>
</dbReference>
<evidence type="ECO:0000256" key="1">
    <source>
        <dbReference type="ARBA" id="ARBA00001965"/>
    </source>
</evidence>
<dbReference type="InterPro" id="IPR018527">
    <property type="entry name" value="Rubredoxin_Fe_BS"/>
</dbReference>
<evidence type="ECO:0000256" key="2">
    <source>
        <dbReference type="ARBA" id="ARBA00022448"/>
    </source>
</evidence>
<keyword evidence="5" id="KW-0560">Oxidoreductase</keyword>
<sequence length="210" mass="23241">MDLKAFYNLSYGVYLCSSWDEGRPVGCVANSAMQITSNPATLAVSLNHDNYTNQCVKKTGYFAIAILAEDSNPLLIGKFGFFSSKEKNKFAEFPYAVRGKLPVVDDCLAWISCKVIDTMETATHTVFLGEVIDAGVLRQGAPMTYAYYHKELKGKTSPKAPTYIAEEKQSAQYVCKVCGYVYSGATPFEELPDDWVCPVCGVPKSQFEKR</sequence>
<dbReference type="PROSITE" id="PS00202">
    <property type="entry name" value="RUBREDOXIN"/>
    <property type="match status" value="1"/>
</dbReference>
<comment type="cofactor">
    <cofactor evidence="1">
        <name>Fe(3+)</name>
        <dbReference type="ChEBI" id="CHEBI:29034"/>
    </cofactor>
</comment>
<dbReference type="AlphaFoldDB" id="A0A9D2DX70"/>
<dbReference type="Proteomes" id="UP000824044">
    <property type="component" value="Unassembled WGS sequence"/>
</dbReference>
<dbReference type="PANTHER" id="PTHR30466:SF1">
    <property type="entry name" value="FMN REDUCTASE (NADH) RUTF"/>
    <property type="match status" value="1"/>
</dbReference>
<evidence type="ECO:0000256" key="6">
    <source>
        <dbReference type="ARBA" id="ARBA00023004"/>
    </source>
</evidence>
<dbReference type="SMART" id="SM00903">
    <property type="entry name" value="Flavin_Reduct"/>
    <property type="match status" value="1"/>
</dbReference>
<dbReference type="InterPro" id="IPR048574">
    <property type="entry name" value="RUBY_RBDX"/>
</dbReference>
<comment type="caution">
    <text evidence="8">The sequence shown here is derived from an EMBL/GenBank/DDBJ whole genome shotgun (WGS) entry which is preliminary data.</text>
</comment>
<feature type="domain" description="Rubredoxin-like" evidence="7">
    <location>
        <begin position="170"/>
        <end position="210"/>
    </location>
</feature>
<evidence type="ECO:0000259" key="7">
    <source>
        <dbReference type="PROSITE" id="PS50903"/>
    </source>
</evidence>
<dbReference type="InterPro" id="IPR050268">
    <property type="entry name" value="NADH-dep_flavin_reductase"/>
</dbReference>
<dbReference type="PANTHER" id="PTHR30466">
    <property type="entry name" value="FLAVIN REDUCTASE"/>
    <property type="match status" value="1"/>
</dbReference>
<dbReference type="PROSITE" id="PS50903">
    <property type="entry name" value="RUBREDOXIN_LIKE"/>
    <property type="match status" value="1"/>
</dbReference>
<dbReference type="CDD" id="cd00730">
    <property type="entry name" value="rubredoxin"/>
    <property type="match status" value="1"/>
</dbReference>
<reference evidence="8" key="2">
    <citation type="submission" date="2021-04" db="EMBL/GenBank/DDBJ databases">
        <authorList>
            <person name="Gilroy R."/>
        </authorList>
    </citation>
    <scope>NUCLEOTIDE SEQUENCE</scope>
    <source>
        <strain evidence="8">CHK33-5263</strain>
    </source>
</reference>
<dbReference type="InterPro" id="IPR012349">
    <property type="entry name" value="Split_barrel_FMN-bd"/>
</dbReference>
<dbReference type="InterPro" id="IPR024935">
    <property type="entry name" value="Rubredoxin_dom"/>
</dbReference>
<dbReference type="GO" id="GO:0042602">
    <property type="term" value="F:riboflavin reductase (NADPH) activity"/>
    <property type="evidence" value="ECO:0007669"/>
    <property type="project" value="TreeGrafter"/>
</dbReference>